<evidence type="ECO:0000313" key="2">
    <source>
        <dbReference type="EMBL" id="QNM08200.1"/>
    </source>
</evidence>
<name>A0A7G9GBL8_9FIRM</name>
<accession>A0A7G9GBL8</accession>
<reference evidence="2 3" key="1">
    <citation type="submission" date="2020-08" db="EMBL/GenBank/DDBJ databases">
        <authorList>
            <person name="Liu C."/>
            <person name="Sun Q."/>
        </authorList>
    </citation>
    <scope>NUCLEOTIDE SEQUENCE [LARGE SCALE GENOMIC DNA]</scope>
    <source>
        <strain evidence="2 3">NSJ-29</strain>
    </source>
</reference>
<keyword evidence="1" id="KW-0732">Signal</keyword>
<dbReference type="AlphaFoldDB" id="A0A7G9GBL8"/>
<evidence type="ECO:0000256" key="1">
    <source>
        <dbReference type="SAM" id="SignalP"/>
    </source>
</evidence>
<dbReference type="RefSeq" id="WP_249328662.1">
    <property type="nucleotide sequence ID" value="NZ_CP060635.1"/>
</dbReference>
<dbReference type="NCBIfam" id="TIGR03057">
    <property type="entry name" value="xxxLxxG_by_4"/>
    <property type="match status" value="1"/>
</dbReference>
<evidence type="ECO:0000313" key="3">
    <source>
        <dbReference type="Proteomes" id="UP000515860"/>
    </source>
</evidence>
<dbReference type="EMBL" id="CP060635">
    <property type="protein sequence ID" value="QNM08200.1"/>
    <property type="molecule type" value="Genomic_DNA"/>
</dbReference>
<sequence>MNRNRKMKRKITASLAASLAVVVGAVPVLAAESSIKQLNTDNVYKEETVYVNADASGNQTSVIVSNWLKNAGSEKELEDSSILKDIQNVKGDETYQASGNSLTWKTEGKDIYYQGSTDKKLPVSVHFTYYLDGKEMNPSDLSGKSGRLRIKVAYENNTRQTVEIDGKKESIYTPFALLTGMILPDEIFSNVTIDNGKVISDGQRSIVLGIAMPGLADSLGLNKTDSSADLLSLDIPETLEISADVENFSMDPTFTIALSDILDFLDTNGISDMSELTEALDDLEEATLQLVDGSEELFNGTDTLNSNYQELDSGIQTLKAGIDTAASGSNTLAEGITTYINGAAQLSDGAVSYVNGEQQIADGARQLEPLIAGLNNIHEGTALLYSAMDGQGSADEDLRVASGQLAAGTQLLKDNLDKMSGILDSLDSVEQLGGQLISEAQALSSTLQNQVATPLQSAAGAASQLKEQLKTLESGLSSAAAATAQSAAEQLNIQIEAKNTEMQTKAGQVQAEANQKLSGARNAIQSQLDALDQSANPEAAQALQTALQQLDGDVTVSQPEALQPISASDLNITIPDEALAPLMQTLTILETSAQQFASFLANPEFSSQLETMQKQLEALSSFQVPTGSVSLLKQSVNALNDGMQQLDSAIGSLSGKVKGMNEQTASLPEAGAGIQTLLYGFDTLGQHNSDLISGAAELTQSNPLLFQGVQTLQTGTAQLSDGALTLQNGSSQVKGGIEQIKDGARELKDGMQEFNEEGIEKMTSALKDEFGELMDRIEALNSNTCAYDTFSGKTDAMDGNVKFIIETEAIK</sequence>
<protein>
    <recommendedName>
        <fullName evidence="4">X-X-X-Leu-X-X-Gly heptad repeats</fullName>
    </recommendedName>
</protein>
<organism evidence="2 3">
    <name type="scientific">Wansuia hejianensis</name>
    <dbReference type="NCBI Taxonomy" id="2763667"/>
    <lineage>
        <taxon>Bacteria</taxon>
        <taxon>Bacillati</taxon>
        <taxon>Bacillota</taxon>
        <taxon>Clostridia</taxon>
        <taxon>Lachnospirales</taxon>
        <taxon>Lachnospiraceae</taxon>
        <taxon>Wansuia</taxon>
    </lineage>
</organism>
<feature type="signal peptide" evidence="1">
    <location>
        <begin position="1"/>
        <end position="30"/>
    </location>
</feature>
<dbReference type="KEGG" id="whj:H9Q79_15110"/>
<feature type="chain" id="PRO_5028873961" description="X-X-X-Leu-X-X-Gly heptad repeats" evidence="1">
    <location>
        <begin position="31"/>
        <end position="811"/>
    </location>
</feature>
<proteinExistence type="predicted"/>
<gene>
    <name evidence="2" type="ORF">H9Q79_15110</name>
</gene>
<keyword evidence="3" id="KW-1185">Reference proteome</keyword>
<dbReference type="Proteomes" id="UP000515860">
    <property type="component" value="Chromosome"/>
</dbReference>
<dbReference type="InterPro" id="IPR023908">
    <property type="entry name" value="xxxLxxG_rpt"/>
</dbReference>
<evidence type="ECO:0008006" key="4">
    <source>
        <dbReference type="Google" id="ProtNLM"/>
    </source>
</evidence>